<name>A0A1H2G559_9PSED</name>
<organism evidence="1 2">
    <name type="scientific">Pseudomonas pohangensis</name>
    <dbReference type="NCBI Taxonomy" id="364197"/>
    <lineage>
        <taxon>Bacteria</taxon>
        <taxon>Pseudomonadati</taxon>
        <taxon>Pseudomonadota</taxon>
        <taxon>Gammaproteobacteria</taxon>
        <taxon>Pseudomonadales</taxon>
        <taxon>Pseudomonadaceae</taxon>
        <taxon>Pseudomonas</taxon>
    </lineage>
</organism>
<dbReference type="AlphaFoldDB" id="A0A1H2G559"/>
<dbReference type="Proteomes" id="UP000243232">
    <property type="component" value="Chromosome I"/>
</dbReference>
<dbReference type="RefSeq" id="WP_090194681.1">
    <property type="nucleotide sequence ID" value="NZ_LT629785.1"/>
</dbReference>
<protein>
    <recommendedName>
        <fullName evidence="3">PilZ domain-containing protein</fullName>
    </recommendedName>
</protein>
<keyword evidence="2" id="KW-1185">Reference proteome</keyword>
<sequence>MSLDALRLEVPDLIEDRPESILAELAERLAEARKVSAETGLRDILALLFRLNRCNLTLLERQRTLQSFSVEYQFYSKAFQSNKTPTALFIRLNHEMATGFKRLLLQILQGRNPSRPHLAWCLYMAVHFLAHSMLRHYQIYQEPPPSMWRDSHLLYWIGEHQNCLDELIAAAFIPTPANTLRGLYQQMLLLALSNPFHLADGEAFELFGALAPIAALGRLLPWDSEDESDGPVVDLGESEPCLSPNQKVTSSAEHLRRFELGALLVALHEPAPLQSKAQHALLENVRPHWLGRMQRQHERSETNGSCNLIIGLGDVHKHLMGNPVEQSSVQMLDSSAGGTCVLCNGDQGSELLVGQLLLLLGGNGTSTLAMVRWRHLNSEGLHLGLRYLKGLPRPIWLRRAPGTQARPAVLQSTPEAGNTWQHGLWLPVDQFGEGESLWLQLISVNSQTVIKLPAASLTTPCVSRHPLTLA</sequence>
<gene>
    <name evidence="1" type="ORF">SAMN05216296_2045</name>
</gene>
<reference evidence="2" key="1">
    <citation type="submission" date="2016-10" db="EMBL/GenBank/DDBJ databases">
        <authorList>
            <person name="Varghese N."/>
            <person name="Submissions S."/>
        </authorList>
    </citation>
    <scope>NUCLEOTIDE SEQUENCE [LARGE SCALE GENOMIC DNA]</scope>
    <source>
        <strain evidence="2">DSM 17875</strain>
    </source>
</reference>
<accession>A0A1H2G559</accession>
<evidence type="ECO:0008006" key="3">
    <source>
        <dbReference type="Google" id="ProtNLM"/>
    </source>
</evidence>
<evidence type="ECO:0000313" key="2">
    <source>
        <dbReference type="Proteomes" id="UP000243232"/>
    </source>
</evidence>
<dbReference type="OrthoDB" id="6984827at2"/>
<evidence type="ECO:0000313" key="1">
    <source>
        <dbReference type="EMBL" id="SDU14640.1"/>
    </source>
</evidence>
<dbReference type="STRING" id="364197.SAMN05216296_2045"/>
<dbReference type="EMBL" id="LT629785">
    <property type="protein sequence ID" value="SDU14640.1"/>
    <property type="molecule type" value="Genomic_DNA"/>
</dbReference>
<proteinExistence type="predicted"/>